<reference evidence="2 3" key="1">
    <citation type="submission" date="2019-03" db="EMBL/GenBank/DDBJ databases">
        <title>First draft genome of Liparis tanakae, snailfish: a comprehensive survey of snailfish specific genes.</title>
        <authorList>
            <person name="Kim W."/>
            <person name="Song I."/>
            <person name="Jeong J.-H."/>
            <person name="Kim D."/>
            <person name="Kim S."/>
            <person name="Ryu S."/>
            <person name="Song J.Y."/>
            <person name="Lee S.K."/>
        </authorList>
    </citation>
    <scope>NUCLEOTIDE SEQUENCE [LARGE SCALE GENOMIC DNA]</scope>
    <source>
        <tissue evidence="2">Muscle</tissue>
    </source>
</reference>
<keyword evidence="3" id="KW-1185">Reference proteome</keyword>
<evidence type="ECO:0000313" key="3">
    <source>
        <dbReference type="Proteomes" id="UP000314294"/>
    </source>
</evidence>
<evidence type="ECO:0000256" key="1">
    <source>
        <dbReference type="SAM" id="MobiDB-lite"/>
    </source>
</evidence>
<accession>A0A4Z2IDB9</accession>
<protein>
    <submittedName>
        <fullName evidence="2">Uncharacterized protein</fullName>
    </submittedName>
</protein>
<comment type="caution">
    <text evidence="2">The sequence shown here is derived from an EMBL/GenBank/DDBJ whole genome shotgun (WGS) entry which is preliminary data.</text>
</comment>
<dbReference type="EMBL" id="SRLO01000104">
    <property type="protein sequence ID" value="TNN75384.1"/>
    <property type="molecule type" value="Genomic_DNA"/>
</dbReference>
<gene>
    <name evidence="2" type="ORF">EYF80_014431</name>
</gene>
<proteinExistence type="predicted"/>
<dbReference type="Proteomes" id="UP000314294">
    <property type="component" value="Unassembled WGS sequence"/>
</dbReference>
<feature type="region of interest" description="Disordered" evidence="1">
    <location>
        <begin position="25"/>
        <end position="52"/>
    </location>
</feature>
<organism evidence="2 3">
    <name type="scientific">Liparis tanakae</name>
    <name type="common">Tanaka's snailfish</name>
    <dbReference type="NCBI Taxonomy" id="230148"/>
    <lineage>
        <taxon>Eukaryota</taxon>
        <taxon>Metazoa</taxon>
        <taxon>Chordata</taxon>
        <taxon>Craniata</taxon>
        <taxon>Vertebrata</taxon>
        <taxon>Euteleostomi</taxon>
        <taxon>Actinopterygii</taxon>
        <taxon>Neopterygii</taxon>
        <taxon>Teleostei</taxon>
        <taxon>Neoteleostei</taxon>
        <taxon>Acanthomorphata</taxon>
        <taxon>Eupercaria</taxon>
        <taxon>Perciformes</taxon>
        <taxon>Cottioidei</taxon>
        <taxon>Cottales</taxon>
        <taxon>Liparidae</taxon>
        <taxon>Liparis</taxon>
    </lineage>
</organism>
<dbReference type="AlphaFoldDB" id="A0A4Z2IDB9"/>
<evidence type="ECO:0000313" key="2">
    <source>
        <dbReference type="EMBL" id="TNN75384.1"/>
    </source>
</evidence>
<name>A0A4Z2IDB9_9TELE</name>
<sequence length="95" mass="10787">MRSDGSDRKLVLFVLCGTRQFVKSKDARGKEGKRKRGKEGERENSHRGFFSCSPNGVERRRRDVFLKAEALSLDKKAKGIVPLDLGLLEQHKLCD</sequence>